<dbReference type="eggNOG" id="COG0240">
    <property type="taxonomic scope" value="Bacteria"/>
</dbReference>
<dbReference type="Gene3D" id="1.10.1040.10">
    <property type="entry name" value="N-(1-d-carboxylethyl)-l-norvaline Dehydrogenase, domain 2"/>
    <property type="match status" value="1"/>
</dbReference>
<evidence type="ECO:0000313" key="20">
    <source>
        <dbReference type="EMBL" id="KSV17960.1"/>
    </source>
</evidence>
<evidence type="ECO:0000256" key="6">
    <source>
        <dbReference type="ARBA" id="ARBA00023098"/>
    </source>
</evidence>
<feature type="binding site" evidence="13">
    <location>
        <position position="257"/>
    </location>
    <ligand>
        <name>sn-glycerol 3-phosphate</name>
        <dbReference type="ChEBI" id="CHEBI:57597"/>
    </ligand>
</feature>
<comment type="catalytic activity">
    <reaction evidence="13">
        <text>sn-glycerol 3-phosphate + NAD(+) = dihydroxyacetone phosphate + NADH + H(+)</text>
        <dbReference type="Rhea" id="RHEA:11092"/>
        <dbReference type="ChEBI" id="CHEBI:15378"/>
        <dbReference type="ChEBI" id="CHEBI:57540"/>
        <dbReference type="ChEBI" id="CHEBI:57597"/>
        <dbReference type="ChEBI" id="CHEBI:57642"/>
        <dbReference type="ChEBI" id="CHEBI:57945"/>
        <dbReference type="EC" id="1.1.1.94"/>
    </reaction>
</comment>
<dbReference type="NCBIfam" id="NF000942">
    <property type="entry name" value="PRK00094.1-4"/>
    <property type="match status" value="1"/>
</dbReference>
<protein>
    <recommendedName>
        <fullName evidence="11 13">Glycerol-3-phosphate dehydrogenase [NAD(P)+]</fullName>
        <ecNumber evidence="10 13">1.1.1.94</ecNumber>
    </recommendedName>
    <alternativeName>
        <fullName evidence="13">NAD(P)(+)-dependent glycerol-3-phosphate dehydrogenase</fullName>
    </alternativeName>
    <alternativeName>
        <fullName evidence="12 13">NAD(P)H-dependent dihydroxyacetone-phosphate reductase</fullName>
    </alternativeName>
</protein>
<feature type="domain" description="Glycerol-3-phosphate dehydrogenase NAD-dependent C-terminal" evidence="19">
    <location>
        <begin position="182"/>
        <end position="322"/>
    </location>
</feature>
<feature type="binding site" evidence="13">
    <location>
        <position position="281"/>
    </location>
    <ligand>
        <name>NADPH</name>
        <dbReference type="ChEBI" id="CHEBI:57783"/>
    </ligand>
</feature>
<evidence type="ECO:0000256" key="14">
    <source>
        <dbReference type="PIRSR" id="PIRSR000114-1"/>
    </source>
</evidence>
<dbReference type="EMBL" id="JGYD01000018">
    <property type="protein sequence ID" value="KSV17960.1"/>
    <property type="molecule type" value="Genomic_DNA"/>
</dbReference>
<evidence type="ECO:0000256" key="13">
    <source>
        <dbReference type="HAMAP-Rule" id="MF_00394"/>
    </source>
</evidence>
<comment type="subcellular location">
    <subcellularLocation>
        <location evidence="13">Cytoplasm</location>
    </subcellularLocation>
</comment>
<dbReference type="EC" id="1.1.1.94" evidence="10 13"/>
<name>A0A0V8M2J2_9CHLR</name>
<keyword evidence="2 13" id="KW-0444">Lipid biosynthesis</keyword>
<dbReference type="NCBIfam" id="NF000940">
    <property type="entry name" value="PRK00094.1-2"/>
    <property type="match status" value="1"/>
</dbReference>
<evidence type="ECO:0000256" key="16">
    <source>
        <dbReference type="PIRSR" id="PIRSR000114-3"/>
    </source>
</evidence>
<gene>
    <name evidence="13" type="primary">gpsA</name>
    <name evidence="20" type="ORF">DA01_04775</name>
</gene>
<feature type="binding site" evidence="13">
    <location>
        <position position="32"/>
    </location>
    <ligand>
        <name>NADPH</name>
        <dbReference type="ChEBI" id="CHEBI:57783"/>
    </ligand>
</feature>
<evidence type="ECO:0000256" key="8">
    <source>
        <dbReference type="ARBA" id="ARBA00023264"/>
    </source>
</evidence>
<feature type="domain" description="Glycerol-3-phosphate dehydrogenase NAD-dependent N-terminal" evidence="18">
    <location>
        <begin position="3"/>
        <end position="162"/>
    </location>
</feature>
<feature type="binding site" evidence="13">
    <location>
        <position position="256"/>
    </location>
    <ligand>
        <name>sn-glycerol 3-phosphate</name>
        <dbReference type="ChEBI" id="CHEBI:57597"/>
    </ligand>
</feature>
<keyword evidence="13" id="KW-0547">Nucleotide-binding</keyword>
<dbReference type="GO" id="GO:0141153">
    <property type="term" value="F:glycerol-3-phosphate dehydrogenase (NADP+) activity"/>
    <property type="evidence" value="ECO:0007669"/>
    <property type="project" value="RHEA"/>
</dbReference>
<keyword evidence="3 13" id="KW-0521">NADP</keyword>
<evidence type="ECO:0000256" key="10">
    <source>
        <dbReference type="ARBA" id="ARBA00066687"/>
    </source>
</evidence>
<feature type="binding site" evidence="16">
    <location>
        <position position="257"/>
    </location>
    <ligand>
        <name>NAD(+)</name>
        <dbReference type="ChEBI" id="CHEBI:57540"/>
    </ligand>
</feature>
<dbReference type="Pfam" id="PF07479">
    <property type="entry name" value="NAD_Gly3P_dh_C"/>
    <property type="match status" value="1"/>
</dbReference>
<evidence type="ECO:0000256" key="4">
    <source>
        <dbReference type="ARBA" id="ARBA00023002"/>
    </source>
</evidence>
<keyword evidence="8 13" id="KW-1208">Phospholipid metabolism</keyword>
<evidence type="ECO:0000256" key="1">
    <source>
        <dbReference type="ARBA" id="ARBA00011009"/>
    </source>
</evidence>
<comment type="caution">
    <text evidence="20">The sequence shown here is derived from an EMBL/GenBank/DDBJ whole genome shotgun (WGS) entry which is preliminary data.</text>
</comment>
<keyword evidence="13" id="KW-0963">Cytoplasm</keyword>
<feature type="binding site" evidence="16">
    <location>
        <position position="142"/>
    </location>
    <ligand>
        <name>NAD(+)</name>
        <dbReference type="ChEBI" id="CHEBI:57540"/>
    </ligand>
</feature>
<dbReference type="InterPro" id="IPR008927">
    <property type="entry name" value="6-PGluconate_DH-like_C_sf"/>
</dbReference>
<keyword evidence="7 13" id="KW-0594">Phospholipid biosynthesis</keyword>
<comment type="function">
    <text evidence="13">Catalyzes the reduction of the glycolytic intermediate dihydroxyacetone phosphate (DHAP) to sn-glycerol 3-phosphate (G3P), the key precursor for phospholipid synthesis.</text>
</comment>
<evidence type="ECO:0000259" key="19">
    <source>
        <dbReference type="Pfam" id="PF07479"/>
    </source>
</evidence>
<comment type="similarity">
    <text evidence="1 13 17">Belongs to the NAD-dependent glycerol-3-phosphate dehydrogenase family.</text>
</comment>
<feature type="binding site" evidence="13">
    <location>
        <position position="138"/>
    </location>
    <ligand>
        <name>sn-glycerol 3-phosphate</name>
        <dbReference type="ChEBI" id="CHEBI:57597"/>
    </ligand>
</feature>
<feature type="active site" description="Proton acceptor" evidence="13 14">
    <location>
        <position position="193"/>
    </location>
</feature>
<dbReference type="InterPro" id="IPR006168">
    <property type="entry name" value="G3P_DH_NAD-dep"/>
</dbReference>
<comment type="caution">
    <text evidence="13">Lacks conserved residue(s) required for the propagation of feature annotation.</text>
</comment>
<feature type="binding site" evidence="13">
    <location>
        <position position="193"/>
    </location>
    <ligand>
        <name>sn-glycerol 3-phosphate</name>
        <dbReference type="ChEBI" id="CHEBI:57597"/>
    </ligand>
</feature>
<dbReference type="Proteomes" id="UP000053577">
    <property type="component" value="Unassembled WGS sequence"/>
</dbReference>
<feature type="binding site" evidence="13">
    <location>
        <position position="11"/>
    </location>
    <ligand>
        <name>NADPH</name>
        <dbReference type="ChEBI" id="CHEBI:57783"/>
    </ligand>
</feature>
<dbReference type="Pfam" id="PF01210">
    <property type="entry name" value="NAD_Gly3P_dh_N"/>
    <property type="match status" value="1"/>
</dbReference>
<evidence type="ECO:0000256" key="7">
    <source>
        <dbReference type="ARBA" id="ARBA00023209"/>
    </source>
</evidence>
<dbReference type="GO" id="GO:0141152">
    <property type="term" value="F:glycerol-3-phosphate dehydrogenase (NAD+) activity"/>
    <property type="evidence" value="ECO:0007669"/>
    <property type="project" value="RHEA"/>
</dbReference>
<feature type="binding site" evidence="15">
    <location>
        <position position="107"/>
    </location>
    <ligand>
        <name>substrate</name>
    </ligand>
</feature>
<dbReference type="PROSITE" id="PS00957">
    <property type="entry name" value="NAD_G3PDH"/>
    <property type="match status" value="1"/>
</dbReference>
<dbReference type="UniPathway" id="UPA00940"/>
<dbReference type="FunFam" id="1.10.1040.10:FF:000001">
    <property type="entry name" value="Glycerol-3-phosphate dehydrogenase [NAD(P)+]"/>
    <property type="match status" value="1"/>
</dbReference>
<proteinExistence type="inferred from homology"/>
<dbReference type="PRINTS" id="PR00077">
    <property type="entry name" value="GPDHDRGNASE"/>
</dbReference>
<dbReference type="HAMAP" id="MF_00394">
    <property type="entry name" value="NAD_Glyc3P_dehydrog"/>
    <property type="match status" value="1"/>
</dbReference>
<evidence type="ECO:0000256" key="12">
    <source>
        <dbReference type="ARBA" id="ARBA00080511"/>
    </source>
</evidence>
<comment type="catalytic activity">
    <reaction evidence="9">
        <text>sn-glycerol 3-phosphate + NADP(+) = dihydroxyacetone phosphate + NADPH + H(+)</text>
        <dbReference type="Rhea" id="RHEA:11096"/>
        <dbReference type="ChEBI" id="CHEBI:15378"/>
        <dbReference type="ChEBI" id="CHEBI:57597"/>
        <dbReference type="ChEBI" id="CHEBI:57642"/>
        <dbReference type="ChEBI" id="CHEBI:57783"/>
        <dbReference type="ChEBI" id="CHEBI:58349"/>
        <dbReference type="EC" id="1.1.1.94"/>
    </reaction>
    <physiologicalReaction direction="right-to-left" evidence="9">
        <dbReference type="Rhea" id="RHEA:11098"/>
    </physiologicalReaction>
</comment>
<dbReference type="SUPFAM" id="SSF51735">
    <property type="entry name" value="NAD(P)-binding Rossmann-fold domains"/>
    <property type="match status" value="1"/>
</dbReference>
<feature type="binding site" evidence="13">
    <location>
        <position position="283"/>
    </location>
    <ligand>
        <name>NADPH</name>
        <dbReference type="ChEBI" id="CHEBI:57783"/>
    </ligand>
</feature>
<comment type="pathway">
    <text evidence="13">Membrane lipid metabolism; glycerophospholipid metabolism.</text>
</comment>
<dbReference type="Gene3D" id="3.40.50.720">
    <property type="entry name" value="NAD(P)-binding Rossmann-like Domain"/>
    <property type="match status" value="1"/>
</dbReference>
<keyword evidence="4 13" id="KW-0560">Oxidoreductase</keyword>
<evidence type="ECO:0000256" key="15">
    <source>
        <dbReference type="PIRSR" id="PIRSR000114-2"/>
    </source>
</evidence>
<dbReference type="OrthoDB" id="9812273at2"/>
<dbReference type="PANTHER" id="PTHR11728:SF1">
    <property type="entry name" value="GLYCEROL-3-PHOSPHATE DEHYDROGENASE [NAD(+)] 2, CHLOROPLASTIC"/>
    <property type="match status" value="1"/>
</dbReference>
<dbReference type="InterPro" id="IPR011128">
    <property type="entry name" value="G3P_DH_NAD-dep_N"/>
</dbReference>
<organism evidence="20 21">
    <name type="scientific">Dehalococcoides mccartyi</name>
    <dbReference type="NCBI Taxonomy" id="61435"/>
    <lineage>
        <taxon>Bacteria</taxon>
        <taxon>Bacillati</taxon>
        <taxon>Chloroflexota</taxon>
        <taxon>Dehalococcoidia</taxon>
        <taxon>Dehalococcoidales</taxon>
        <taxon>Dehalococcoidaceae</taxon>
        <taxon>Dehalococcoides</taxon>
    </lineage>
</organism>
<dbReference type="PANTHER" id="PTHR11728">
    <property type="entry name" value="GLYCEROL-3-PHOSPHATE DEHYDROGENASE"/>
    <property type="match status" value="1"/>
</dbReference>
<dbReference type="RefSeq" id="WP_058292474.1">
    <property type="nucleotide sequence ID" value="NZ_JAUJEL010000001.1"/>
</dbReference>
<dbReference type="GO" id="GO:0046167">
    <property type="term" value="P:glycerol-3-phosphate biosynthetic process"/>
    <property type="evidence" value="ECO:0007669"/>
    <property type="project" value="UniProtKB-UniRule"/>
</dbReference>
<evidence type="ECO:0000256" key="2">
    <source>
        <dbReference type="ARBA" id="ARBA00022516"/>
    </source>
</evidence>
<feature type="binding site" evidence="13">
    <location>
        <position position="257"/>
    </location>
    <ligand>
        <name>NADPH</name>
        <dbReference type="ChEBI" id="CHEBI:57783"/>
    </ligand>
</feature>
<accession>A0A0V8M2J2</accession>
<dbReference type="GO" id="GO:0005829">
    <property type="term" value="C:cytosol"/>
    <property type="evidence" value="ECO:0007669"/>
    <property type="project" value="TreeGrafter"/>
</dbReference>
<evidence type="ECO:0000256" key="17">
    <source>
        <dbReference type="RuleBase" id="RU000437"/>
    </source>
</evidence>
<feature type="binding site" evidence="13">
    <location>
        <position position="107"/>
    </location>
    <ligand>
        <name>NADPH</name>
        <dbReference type="ChEBI" id="CHEBI:57783"/>
    </ligand>
</feature>
<dbReference type="PATRIC" id="fig|61435.5.peg.940"/>
<dbReference type="GO" id="GO:0046168">
    <property type="term" value="P:glycerol-3-phosphate catabolic process"/>
    <property type="evidence" value="ECO:0007669"/>
    <property type="project" value="InterPro"/>
</dbReference>
<dbReference type="GO" id="GO:0008654">
    <property type="term" value="P:phospholipid biosynthetic process"/>
    <property type="evidence" value="ECO:0007669"/>
    <property type="project" value="UniProtKB-KW"/>
</dbReference>
<evidence type="ECO:0000313" key="21">
    <source>
        <dbReference type="Proteomes" id="UP000053577"/>
    </source>
</evidence>
<dbReference type="FunFam" id="3.40.50.720:FF:000019">
    <property type="entry name" value="Glycerol-3-phosphate dehydrogenase [NAD(P)+]"/>
    <property type="match status" value="1"/>
</dbReference>
<keyword evidence="6 13" id="KW-0443">Lipid metabolism</keyword>
<feature type="binding site" evidence="13">
    <location>
        <position position="12"/>
    </location>
    <ligand>
        <name>NADPH</name>
        <dbReference type="ChEBI" id="CHEBI:57783"/>
    </ligand>
</feature>
<feature type="binding site" evidence="13">
    <location>
        <position position="107"/>
    </location>
    <ligand>
        <name>sn-glycerol 3-phosphate</name>
        <dbReference type="ChEBI" id="CHEBI:57597"/>
    </ligand>
</feature>
<dbReference type="InterPro" id="IPR006109">
    <property type="entry name" value="G3P_DH_NAD-dep_C"/>
</dbReference>
<dbReference type="PIRSF" id="PIRSF000114">
    <property type="entry name" value="Glycerol-3-P_dh"/>
    <property type="match status" value="1"/>
</dbReference>
<dbReference type="AlphaFoldDB" id="A0A0V8M2J2"/>
<dbReference type="SUPFAM" id="SSF48179">
    <property type="entry name" value="6-phosphogluconate dehydrogenase C-terminal domain-like"/>
    <property type="match status" value="1"/>
</dbReference>
<feature type="binding site" evidence="15">
    <location>
        <begin position="257"/>
        <end position="258"/>
    </location>
    <ligand>
        <name>substrate</name>
    </ligand>
</feature>
<evidence type="ECO:0000256" key="11">
    <source>
        <dbReference type="ARBA" id="ARBA00069372"/>
    </source>
</evidence>
<feature type="binding site" evidence="13">
    <location>
        <position position="258"/>
    </location>
    <ligand>
        <name>sn-glycerol 3-phosphate</name>
        <dbReference type="ChEBI" id="CHEBI:57597"/>
    </ligand>
</feature>
<feature type="binding site" evidence="13">
    <location>
        <position position="142"/>
    </location>
    <ligand>
        <name>NADPH</name>
        <dbReference type="ChEBI" id="CHEBI:57783"/>
    </ligand>
</feature>
<evidence type="ECO:0000256" key="3">
    <source>
        <dbReference type="ARBA" id="ARBA00022857"/>
    </source>
</evidence>
<dbReference type="GO" id="GO:0006650">
    <property type="term" value="P:glycerophospholipid metabolic process"/>
    <property type="evidence" value="ECO:0007669"/>
    <property type="project" value="UniProtKB-UniRule"/>
</dbReference>
<evidence type="ECO:0000256" key="5">
    <source>
        <dbReference type="ARBA" id="ARBA00023027"/>
    </source>
</evidence>
<dbReference type="InterPro" id="IPR013328">
    <property type="entry name" value="6PGD_dom2"/>
</dbReference>
<evidence type="ECO:0000259" key="18">
    <source>
        <dbReference type="Pfam" id="PF01210"/>
    </source>
</evidence>
<reference evidence="20 21" key="1">
    <citation type="journal article" date="2015" name="Sci. Rep.">
        <title>A comparative genomics and reductive dehalogenase gene transcription study of two chloroethene-respiring bacteria, Dehalococcoides mccartyi strains MB and 11a.</title>
        <authorList>
            <person name="Low A."/>
            <person name="Shen Z."/>
            <person name="Cheng D."/>
            <person name="Rogers M.J."/>
            <person name="Lee P.K."/>
            <person name="He J."/>
        </authorList>
    </citation>
    <scope>NUCLEOTIDE SEQUENCE [LARGE SCALE GENOMIC DNA]</scope>
    <source>
        <strain evidence="20 21">MB</strain>
    </source>
</reference>
<dbReference type="GO" id="GO:0051287">
    <property type="term" value="F:NAD binding"/>
    <property type="evidence" value="ECO:0007669"/>
    <property type="project" value="InterPro"/>
</dbReference>
<evidence type="ECO:0000256" key="9">
    <source>
        <dbReference type="ARBA" id="ARBA00052716"/>
    </source>
</evidence>
<feature type="binding site" evidence="13">
    <location>
        <position position="246"/>
    </location>
    <ligand>
        <name>sn-glycerol 3-phosphate</name>
        <dbReference type="ChEBI" id="CHEBI:57597"/>
    </ligand>
</feature>
<dbReference type="GO" id="GO:0005975">
    <property type="term" value="P:carbohydrate metabolic process"/>
    <property type="evidence" value="ECO:0007669"/>
    <property type="project" value="InterPro"/>
</dbReference>
<keyword evidence="5 13" id="KW-0520">NAD</keyword>
<dbReference type="InterPro" id="IPR036291">
    <property type="entry name" value="NAD(P)-bd_dom_sf"/>
</dbReference>
<sequence>MSKVCIIGTTTWGITLGTVIAHKGREVMLWARTEDEAALLSAQRRPADFLPEDYYFPEYLNVTASLEEALAGADMVLMAVPSQRMRPNIRLAAPLLTKNMLVCSASKGLEIGTAKRMSQVIADEISPDFSQNICVLSGPNLAMEILKGLPAVTVLAADTEKTAKKAAKLVTASNFCAYTNTDIIGVELGGSLKNIIALGAGIADGLSFGNNAKSALITRGLTEISALGAALGANPLTFSGLAGLGDLIATCSSNLSRNHFVGVELTKGRSLNDIMYSMSNVAEGVSTTAVAYELARSMDLEMPVTENIYNVLYNNADPKEAARKLMAAQAAHELAGRKWDLFKMFRRRRTRKTPELNPD</sequence>